<evidence type="ECO:0000256" key="1">
    <source>
        <dbReference type="SAM" id="MobiDB-lite"/>
    </source>
</evidence>
<reference evidence="2" key="1">
    <citation type="submission" date="2022-06" db="EMBL/GenBank/DDBJ databases">
        <authorList>
            <person name="Berger JAMES D."/>
            <person name="Berger JAMES D."/>
        </authorList>
    </citation>
    <scope>NUCLEOTIDE SEQUENCE [LARGE SCALE GENOMIC DNA]</scope>
</reference>
<protein>
    <submittedName>
        <fullName evidence="3">Uncharacterized protein</fullName>
    </submittedName>
</protein>
<feature type="compositionally biased region" description="Basic and acidic residues" evidence="1">
    <location>
        <begin position="262"/>
        <end position="271"/>
    </location>
</feature>
<keyword evidence="2" id="KW-1185">Reference proteome</keyword>
<proteinExistence type="predicted"/>
<feature type="compositionally biased region" description="Polar residues" evidence="1">
    <location>
        <begin position="1"/>
        <end position="28"/>
    </location>
</feature>
<organism evidence="2 3">
    <name type="scientific">Trichobilharzia regenti</name>
    <name type="common">Nasal bird schistosome</name>
    <dbReference type="NCBI Taxonomy" id="157069"/>
    <lineage>
        <taxon>Eukaryota</taxon>
        <taxon>Metazoa</taxon>
        <taxon>Spiralia</taxon>
        <taxon>Lophotrochozoa</taxon>
        <taxon>Platyhelminthes</taxon>
        <taxon>Trematoda</taxon>
        <taxon>Digenea</taxon>
        <taxon>Strigeidida</taxon>
        <taxon>Schistosomatoidea</taxon>
        <taxon>Schistosomatidae</taxon>
        <taxon>Trichobilharzia</taxon>
    </lineage>
</organism>
<accession>A0AA85IZ19</accession>
<sequence>MSSTPDSLTNRCGLSNESNNLSGRQSMYNGMKDDETLNSSKCQEELLSIHKLPLYERQRQKSDNGQTLNTKLKRNDAEKESLNTPSDTHRSSMTHRDKISTDRTTTSTITRTDLDCKEGFDPQCNLTFDQDTAEQTTYTKDFGYKEAPTMIALRPKSTRHAFAAPTYTSLSTPNTYRSNTCLEIVKSIDGPHQSVYSSDFIGCWTPQPMASIRTATSSGTRANKPHPRKDFLTYRNDESYLSSFSKLNSSNSTVCESPTPSNDKKHFSPHRHTETDLIQTLVYNRSKIGQHLTTEQEDFLNRLRLQSTYQKDFRGLSYPYCQAYQKEEQAEGNSNANILSPSLTPSNYSQFKLRTPIHPLSITHLHFNKPTWKFRNNTSTQEDGEEFVNGVLRLTVPCTRYGSNVNRNRVAKGTIPTVITTA</sequence>
<feature type="region of interest" description="Disordered" evidence="1">
    <location>
        <begin position="1"/>
        <end position="37"/>
    </location>
</feature>
<evidence type="ECO:0000313" key="3">
    <source>
        <dbReference type="WBParaSite" id="TREG1_119360.1"/>
    </source>
</evidence>
<dbReference type="WBParaSite" id="TREG1_119360.1">
    <property type="protein sequence ID" value="TREG1_119360.1"/>
    <property type="gene ID" value="TREG1_119360"/>
</dbReference>
<evidence type="ECO:0000313" key="2">
    <source>
        <dbReference type="Proteomes" id="UP000050795"/>
    </source>
</evidence>
<dbReference type="Proteomes" id="UP000050795">
    <property type="component" value="Unassembled WGS sequence"/>
</dbReference>
<name>A0AA85IZ19_TRIRE</name>
<feature type="region of interest" description="Disordered" evidence="1">
    <location>
        <begin position="57"/>
        <end position="107"/>
    </location>
</feature>
<reference evidence="3" key="2">
    <citation type="submission" date="2023-11" db="UniProtKB">
        <authorList>
            <consortium name="WormBaseParasite"/>
        </authorList>
    </citation>
    <scope>IDENTIFICATION</scope>
</reference>
<feature type="compositionally biased region" description="Basic and acidic residues" evidence="1">
    <location>
        <begin position="73"/>
        <end position="101"/>
    </location>
</feature>
<dbReference type="AlphaFoldDB" id="A0AA85IZ19"/>
<feature type="region of interest" description="Disordered" evidence="1">
    <location>
        <begin position="252"/>
        <end position="271"/>
    </location>
</feature>